<dbReference type="Proteomes" id="UP000663869">
    <property type="component" value="Unassembled WGS sequence"/>
</dbReference>
<keyword evidence="14" id="KW-1185">Reference proteome</keyword>
<feature type="region of interest" description="Disordered" evidence="2">
    <location>
        <begin position="1"/>
        <end position="58"/>
    </location>
</feature>
<evidence type="ECO:0000313" key="6">
    <source>
        <dbReference type="EMBL" id="CAF3515559.1"/>
    </source>
</evidence>
<dbReference type="InterPro" id="IPR000504">
    <property type="entry name" value="RRM_dom"/>
</dbReference>
<evidence type="ECO:0000313" key="9">
    <source>
        <dbReference type="EMBL" id="CAF4154260.1"/>
    </source>
</evidence>
<dbReference type="InterPro" id="IPR012677">
    <property type="entry name" value="Nucleotide-bd_a/b_plait_sf"/>
</dbReference>
<dbReference type="OrthoDB" id="5970at2759"/>
<evidence type="ECO:0000313" key="13">
    <source>
        <dbReference type="Proteomes" id="UP000663851"/>
    </source>
</evidence>
<proteinExistence type="predicted"/>
<evidence type="ECO:0000256" key="1">
    <source>
        <dbReference type="PROSITE-ProRule" id="PRU00176"/>
    </source>
</evidence>
<dbReference type="EMBL" id="CAJOBS010000470">
    <property type="protein sequence ID" value="CAF4583966.1"/>
    <property type="molecule type" value="Genomic_DNA"/>
</dbReference>
<dbReference type="AlphaFoldDB" id="A0A820HHD2"/>
<feature type="compositionally biased region" description="Basic residues" evidence="2">
    <location>
        <begin position="174"/>
        <end position="208"/>
    </location>
</feature>
<evidence type="ECO:0000313" key="7">
    <source>
        <dbReference type="EMBL" id="CAF3590975.1"/>
    </source>
</evidence>
<feature type="domain" description="RRM" evidence="3">
    <location>
        <begin position="51"/>
        <end position="124"/>
    </location>
</feature>
<protein>
    <recommendedName>
        <fullName evidence="3">RRM domain-containing protein</fullName>
    </recommendedName>
</protein>
<evidence type="ECO:0000259" key="3">
    <source>
        <dbReference type="PROSITE" id="PS50102"/>
    </source>
</evidence>
<dbReference type="EMBL" id="CAJOBQ010001969">
    <property type="protein sequence ID" value="CAF4530057.1"/>
    <property type="molecule type" value="Genomic_DNA"/>
</dbReference>
<dbReference type="Proteomes" id="UP000663865">
    <property type="component" value="Unassembled WGS sequence"/>
</dbReference>
<feature type="compositionally biased region" description="Gly residues" evidence="2">
    <location>
        <begin position="129"/>
        <end position="145"/>
    </location>
</feature>
<evidence type="ECO:0000313" key="10">
    <source>
        <dbReference type="EMBL" id="CAF4295942.1"/>
    </source>
</evidence>
<dbReference type="Gene3D" id="3.30.70.330">
    <property type="match status" value="1"/>
</dbReference>
<dbReference type="SUPFAM" id="SSF54928">
    <property type="entry name" value="RNA-binding domain, RBD"/>
    <property type="match status" value="1"/>
</dbReference>
<evidence type="ECO:0000313" key="12">
    <source>
        <dbReference type="EMBL" id="CAF4583966.1"/>
    </source>
</evidence>
<dbReference type="EMBL" id="CAJOBP010000277">
    <property type="protein sequence ID" value="CAF4154260.1"/>
    <property type="molecule type" value="Genomic_DNA"/>
</dbReference>
<dbReference type="SMART" id="SM00360">
    <property type="entry name" value="RRM"/>
    <property type="match status" value="1"/>
</dbReference>
<dbReference type="EMBL" id="CAJOBO010000823">
    <property type="protein sequence ID" value="CAF4295942.1"/>
    <property type="molecule type" value="Genomic_DNA"/>
</dbReference>
<dbReference type="Pfam" id="PF00076">
    <property type="entry name" value="RRM_1"/>
    <property type="match status" value="1"/>
</dbReference>
<dbReference type="PANTHER" id="PTHR48038:SF1">
    <property type="entry name" value="RIBONUCLEOPROTEIN RB97D"/>
    <property type="match status" value="1"/>
</dbReference>
<dbReference type="EMBL" id="CAJNYD010004341">
    <property type="protein sequence ID" value="CAF3590975.1"/>
    <property type="molecule type" value="Genomic_DNA"/>
</dbReference>
<dbReference type="Proteomes" id="UP000663851">
    <property type="component" value="Unassembled WGS sequence"/>
</dbReference>
<dbReference type="EMBL" id="CAJNYU010002198">
    <property type="protein sequence ID" value="CAF3515559.1"/>
    <property type="molecule type" value="Genomic_DNA"/>
</dbReference>
<dbReference type="EMBL" id="CAJNXB010000673">
    <property type="protein sequence ID" value="CAF3084619.1"/>
    <property type="molecule type" value="Genomic_DNA"/>
</dbReference>
<dbReference type="Proteomes" id="UP000663873">
    <property type="component" value="Unassembled WGS sequence"/>
</dbReference>
<evidence type="ECO:0000313" key="4">
    <source>
        <dbReference type="EMBL" id="CAF3084619.1"/>
    </source>
</evidence>
<dbReference type="InterPro" id="IPR035979">
    <property type="entry name" value="RBD_domain_sf"/>
</dbReference>
<dbReference type="Proteomes" id="UP000663862">
    <property type="component" value="Unassembled WGS sequence"/>
</dbReference>
<feature type="compositionally biased region" description="Basic and acidic residues" evidence="2">
    <location>
        <begin position="147"/>
        <end position="173"/>
    </location>
</feature>
<dbReference type="GO" id="GO:0003723">
    <property type="term" value="F:RNA binding"/>
    <property type="evidence" value="ECO:0007669"/>
    <property type="project" value="UniProtKB-UniRule"/>
</dbReference>
<reference evidence="10" key="1">
    <citation type="submission" date="2021-02" db="EMBL/GenBank/DDBJ databases">
        <authorList>
            <person name="Nowell W R."/>
        </authorList>
    </citation>
    <scope>NUCLEOTIDE SEQUENCE</scope>
</reference>
<dbReference type="EMBL" id="CAJNYT010004395">
    <property type="protein sequence ID" value="CAF3660368.1"/>
    <property type="molecule type" value="Genomic_DNA"/>
</dbReference>
<evidence type="ECO:0000313" key="14">
    <source>
        <dbReference type="Proteomes" id="UP000663873"/>
    </source>
</evidence>
<feature type="compositionally biased region" description="Low complexity" evidence="2">
    <location>
        <begin position="27"/>
        <end position="39"/>
    </location>
</feature>
<evidence type="ECO:0000313" key="11">
    <source>
        <dbReference type="EMBL" id="CAF4530057.1"/>
    </source>
</evidence>
<comment type="caution">
    <text evidence="10">The sequence shown here is derived from an EMBL/GenBank/DDBJ whole genome shotgun (WGS) entry which is preliminary data.</text>
</comment>
<feature type="region of interest" description="Disordered" evidence="2">
    <location>
        <begin position="123"/>
        <end position="231"/>
    </location>
</feature>
<sequence>MSQSRNRSHDRSASRSPSKSKSRSRSKSGSLSSTSSGRAAKSRDWNGESGYRLHVSPLNPRTTRRDIEEIFSKYGQINEVWMATNPPCFAFVNFKHRADAEEAIQAMDGKTIDNSRVGISFARKRTIGGRRGGGGGGGGSYGNGGDRYSRGNRDSPRYRRRFSPRDDGRDRYNDRRRRYSRSRSPVQHKRDYRPRSRSASPKPRRNRPSSRDRSPQQQAANVVHRYKENDD</sequence>
<dbReference type="Proteomes" id="UP000663825">
    <property type="component" value="Unassembled WGS sequence"/>
</dbReference>
<evidence type="ECO:0000256" key="2">
    <source>
        <dbReference type="SAM" id="MobiDB-lite"/>
    </source>
</evidence>
<keyword evidence="1" id="KW-0694">RNA-binding</keyword>
<evidence type="ECO:0000313" key="5">
    <source>
        <dbReference type="EMBL" id="CAF3442699.1"/>
    </source>
</evidence>
<accession>A0A820HHD2</accession>
<dbReference type="Proteomes" id="UP000663838">
    <property type="component" value="Unassembled WGS sequence"/>
</dbReference>
<dbReference type="Proteomes" id="UP000663833">
    <property type="component" value="Unassembled WGS sequence"/>
</dbReference>
<dbReference type="Proteomes" id="UP000663872">
    <property type="component" value="Unassembled WGS sequence"/>
</dbReference>
<name>A0A820HHD2_9BILA</name>
<dbReference type="PANTHER" id="PTHR48038">
    <property type="entry name" value="RIBONUCLEOPROTEIN RB97D"/>
    <property type="match status" value="1"/>
</dbReference>
<dbReference type="PROSITE" id="PS50102">
    <property type="entry name" value="RRM"/>
    <property type="match status" value="1"/>
</dbReference>
<organism evidence="10 13">
    <name type="scientific">Rotaria socialis</name>
    <dbReference type="NCBI Taxonomy" id="392032"/>
    <lineage>
        <taxon>Eukaryota</taxon>
        <taxon>Metazoa</taxon>
        <taxon>Spiralia</taxon>
        <taxon>Gnathifera</taxon>
        <taxon>Rotifera</taxon>
        <taxon>Eurotatoria</taxon>
        <taxon>Bdelloidea</taxon>
        <taxon>Philodinida</taxon>
        <taxon>Philodinidae</taxon>
        <taxon>Rotaria</taxon>
    </lineage>
</organism>
<dbReference type="EMBL" id="CAJNYV010001873">
    <property type="protein sequence ID" value="CAF3442699.1"/>
    <property type="molecule type" value="Genomic_DNA"/>
</dbReference>
<evidence type="ECO:0000313" key="8">
    <source>
        <dbReference type="EMBL" id="CAF3660368.1"/>
    </source>
</evidence>
<gene>
    <name evidence="6" type="ORF">FME351_LOCUS17637</name>
    <name evidence="8" type="ORF">GRG538_LOCUS25709</name>
    <name evidence="10" type="ORF">HFQ381_LOCUS13231</name>
    <name evidence="5" type="ORF">KIK155_LOCUS11778</name>
    <name evidence="7" type="ORF">LUA448_LOCUS29938</name>
    <name evidence="4" type="ORF">TIS948_LOCUS5924</name>
    <name evidence="12" type="ORF">TOA249_LOCUS9460</name>
    <name evidence="11" type="ORF">TSG867_LOCUS23206</name>
    <name evidence="9" type="ORF">UJA718_LOCUS3655</name>
</gene>